<protein>
    <submittedName>
        <fullName evidence="6">2-hydroxyacid dehydrogenase</fullName>
    </submittedName>
</protein>
<dbReference type="Pfam" id="PF02913">
    <property type="entry name" value="FAD-oxidase_C"/>
    <property type="match status" value="1"/>
</dbReference>
<dbReference type="SUPFAM" id="SSF56176">
    <property type="entry name" value="FAD-binding/transporter-associated domain-like"/>
    <property type="match status" value="1"/>
</dbReference>
<dbReference type="PANTHER" id="PTHR43716:SF2">
    <property type="entry name" value="BLL6224 PROTEIN"/>
    <property type="match status" value="1"/>
</dbReference>
<dbReference type="InterPro" id="IPR016167">
    <property type="entry name" value="FAD-bd_PCMH_sub1"/>
</dbReference>
<evidence type="ECO:0000256" key="2">
    <source>
        <dbReference type="ARBA" id="ARBA00008000"/>
    </source>
</evidence>
<dbReference type="InterPro" id="IPR016164">
    <property type="entry name" value="FAD-linked_Oxase-like_C"/>
</dbReference>
<keyword evidence="3" id="KW-0285">Flavoprotein</keyword>
<dbReference type="EMBL" id="AEJF01000259">
    <property type="protein sequence ID" value="KLU20332.1"/>
    <property type="molecule type" value="Genomic_DNA"/>
</dbReference>
<feature type="domain" description="FAD-binding PCMH-type" evidence="5">
    <location>
        <begin position="41"/>
        <end position="222"/>
    </location>
</feature>
<keyword evidence="4" id="KW-0274">FAD</keyword>
<dbReference type="RefSeq" id="WP_047898187.1">
    <property type="nucleotide sequence ID" value="NZ_AEJF01000259.1"/>
</dbReference>
<dbReference type="PATRIC" id="fig|908627.4.peg.9478"/>
<dbReference type="Gene3D" id="1.10.45.10">
    <property type="entry name" value="Vanillyl-alcohol Oxidase, Chain A, domain 4"/>
    <property type="match status" value="1"/>
</dbReference>
<dbReference type="InterPro" id="IPR006094">
    <property type="entry name" value="Oxid_FAD_bind_N"/>
</dbReference>
<organism evidence="6 7">
    <name type="scientific">Caballeronia mineralivorans PML1(12)</name>
    <dbReference type="NCBI Taxonomy" id="908627"/>
    <lineage>
        <taxon>Bacteria</taxon>
        <taxon>Pseudomonadati</taxon>
        <taxon>Pseudomonadota</taxon>
        <taxon>Betaproteobacteria</taxon>
        <taxon>Burkholderiales</taxon>
        <taxon>Burkholderiaceae</taxon>
        <taxon>Caballeronia</taxon>
    </lineage>
</organism>
<evidence type="ECO:0000259" key="5">
    <source>
        <dbReference type="PROSITE" id="PS51387"/>
    </source>
</evidence>
<dbReference type="InterPro" id="IPR051264">
    <property type="entry name" value="FAD-oxidored/transferase_4"/>
</dbReference>
<dbReference type="InterPro" id="IPR004113">
    <property type="entry name" value="FAD-bd_oxidored_4_C"/>
</dbReference>
<dbReference type="Gene3D" id="3.30.43.10">
    <property type="entry name" value="Uridine Diphospho-n-acetylenolpyruvylglucosamine Reductase, domain 2"/>
    <property type="match status" value="1"/>
</dbReference>
<dbReference type="Gene3D" id="3.30.465.10">
    <property type="match status" value="1"/>
</dbReference>
<dbReference type="SUPFAM" id="SSF55103">
    <property type="entry name" value="FAD-linked oxidases, C-terminal domain"/>
    <property type="match status" value="1"/>
</dbReference>
<evidence type="ECO:0000256" key="4">
    <source>
        <dbReference type="ARBA" id="ARBA00022827"/>
    </source>
</evidence>
<comment type="caution">
    <text evidence="6">The sequence shown here is derived from an EMBL/GenBank/DDBJ whole genome shotgun (WGS) entry which is preliminary data.</text>
</comment>
<dbReference type="AlphaFoldDB" id="A0A0J1CI45"/>
<accession>A0A0J1CI45</accession>
<dbReference type="Gene3D" id="3.30.70.2740">
    <property type="match status" value="1"/>
</dbReference>
<sequence>MTASDRSRYFVDACIEAIGTAHVLTGAHDTAPFLTDWRKRYRGETCAVVLPGTTEQVAKIVQLAREFRVPIVPQGGNTGHSGGATPDASGTQVVISLRRLNRIRDVDPLNNTITVEAGVILADIQARAEQEERLFALSLAAEGSCTIGGNLSTNAGGTAVLRYGNTRELCLGLEVVTPQGEIWNGLRGLRKDNTGYDLRDLYIGAEGTLGIITAAVMKLHPAPVARVTALAAVASPQAALDFLVTAQRYAGPLLTGFELMSDFSLHLVTTHFPQMRHPFEKKHGQTVLLELSDSESEEHGRGLFERLMEHAMEQGLVEDAVVAESLSQSQAFWNLREHIPLAQSVEGLNIKHDIAVPISRIGHFIEETDVLIAERIPGVRMVTFGHLGDGNLHYNVQAPEGVDPKSFLAEFQTPVNALVYERVHAHGGSISAEHGLGQLKVEEAMHYKSPVEVRLMRALKTALDPENLMNPAKVLPDVHALRTSRVVTEPY</sequence>
<dbReference type="InterPro" id="IPR016166">
    <property type="entry name" value="FAD-bd_PCMH"/>
</dbReference>
<comment type="similarity">
    <text evidence="2">Belongs to the FAD-binding oxidoreductase/transferase type 4 family.</text>
</comment>
<dbReference type="GO" id="GO:0022904">
    <property type="term" value="P:respiratory electron transport chain"/>
    <property type="evidence" value="ECO:0007669"/>
    <property type="project" value="TreeGrafter"/>
</dbReference>
<evidence type="ECO:0000313" key="6">
    <source>
        <dbReference type="EMBL" id="KLU20332.1"/>
    </source>
</evidence>
<dbReference type="FunFam" id="1.10.45.10:FF:000001">
    <property type="entry name" value="D-lactate dehydrogenase mitochondrial"/>
    <property type="match status" value="1"/>
</dbReference>
<reference evidence="6 7" key="1">
    <citation type="journal article" date="2015" name="Genome Announc.">
        <title>Draft Genome Sequence of Burkholderia sp. Strain PML1(12), an Ectomycorrhizosphere-Inhabiting Bacterium with Effective Mineral-Weathering Ability.</title>
        <authorList>
            <person name="Uroz S."/>
            <person name="Oger P."/>
        </authorList>
    </citation>
    <scope>NUCLEOTIDE SEQUENCE [LARGE SCALE GENOMIC DNA]</scope>
    <source>
        <strain evidence="7">PML1(12)</strain>
    </source>
</reference>
<evidence type="ECO:0000313" key="7">
    <source>
        <dbReference type="Proteomes" id="UP000035963"/>
    </source>
</evidence>
<dbReference type="InterPro" id="IPR016171">
    <property type="entry name" value="Vanillyl_alc_oxidase_C-sub2"/>
</dbReference>
<dbReference type="GO" id="GO:0003824">
    <property type="term" value="F:catalytic activity"/>
    <property type="evidence" value="ECO:0007669"/>
    <property type="project" value="InterPro"/>
</dbReference>
<name>A0A0J1CI45_9BURK</name>
<dbReference type="InterPro" id="IPR036318">
    <property type="entry name" value="FAD-bd_PCMH-like_sf"/>
</dbReference>
<evidence type="ECO:0000256" key="3">
    <source>
        <dbReference type="ARBA" id="ARBA00022630"/>
    </source>
</evidence>
<comment type="cofactor">
    <cofactor evidence="1">
        <name>FAD</name>
        <dbReference type="ChEBI" id="CHEBI:57692"/>
    </cofactor>
</comment>
<dbReference type="Pfam" id="PF01565">
    <property type="entry name" value="FAD_binding_4"/>
    <property type="match status" value="1"/>
</dbReference>
<evidence type="ECO:0000256" key="1">
    <source>
        <dbReference type="ARBA" id="ARBA00001974"/>
    </source>
</evidence>
<dbReference type="OrthoDB" id="8522822at2"/>
<proteinExistence type="inferred from homology"/>
<dbReference type="PROSITE" id="PS51387">
    <property type="entry name" value="FAD_PCMH"/>
    <property type="match status" value="1"/>
</dbReference>
<gene>
    <name evidence="6" type="ORF">EOS_42150</name>
</gene>
<dbReference type="GO" id="GO:0071949">
    <property type="term" value="F:FAD binding"/>
    <property type="evidence" value="ECO:0007669"/>
    <property type="project" value="InterPro"/>
</dbReference>
<dbReference type="PANTHER" id="PTHR43716">
    <property type="entry name" value="D-2-HYDROXYGLUTARATE DEHYDROGENASE, MITOCHONDRIAL"/>
    <property type="match status" value="1"/>
</dbReference>
<dbReference type="InterPro" id="IPR016169">
    <property type="entry name" value="FAD-bd_PCMH_sub2"/>
</dbReference>
<dbReference type="Proteomes" id="UP000035963">
    <property type="component" value="Unassembled WGS sequence"/>
</dbReference>
<dbReference type="Gene3D" id="3.30.70.2190">
    <property type="match status" value="1"/>
</dbReference>
<keyword evidence="7" id="KW-1185">Reference proteome</keyword>